<keyword evidence="18" id="KW-0472">Membrane</keyword>
<keyword evidence="14" id="KW-0496">Mitochondrion</keyword>
<evidence type="ECO:0000256" key="17">
    <source>
        <dbReference type="SAM" id="Coils"/>
    </source>
</evidence>
<keyword evidence="15" id="KW-0131">Cell cycle</keyword>
<organism evidence="20 21">
    <name type="scientific">Vanilla planifolia</name>
    <name type="common">Vanilla</name>
    <dbReference type="NCBI Taxonomy" id="51239"/>
    <lineage>
        <taxon>Eukaryota</taxon>
        <taxon>Viridiplantae</taxon>
        <taxon>Streptophyta</taxon>
        <taxon>Embryophyta</taxon>
        <taxon>Tracheophyta</taxon>
        <taxon>Spermatophyta</taxon>
        <taxon>Magnoliopsida</taxon>
        <taxon>Liliopsida</taxon>
        <taxon>Asparagales</taxon>
        <taxon>Orchidaceae</taxon>
        <taxon>Vanilloideae</taxon>
        <taxon>Vanilleae</taxon>
        <taxon>Vanilla</taxon>
    </lineage>
</organism>
<dbReference type="AlphaFoldDB" id="A0A835VKC7"/>
<evidence type="ECO:0000256" key="18">
    <source>
        <dbReference type="SAM" id="Phobius"/>
    </source>
</evidence>
<dbReference type="PROSITE" id="PS00893">
    <property type="entry name" value="NUDIX_BOX"/>
    <property type="match status" value="1"/>
</dbReference>
<sequence length="710" mass="81348">MASTFLCPELPASQIATALSDAGIAAIRVEDLAAPTADLARTLYSSVLNYLDPLQDDLNGQLDFGALQLLDNPEHHADAIEAIDLYHRMRELLLSLSYRGFKLADILRPEPLRMIHILSAVVNFIFYREEKLNTLQLAMEKVSAYDERRRELEEKLSELQKQRMEFEVARQMEEPMVQEVEAEVSKLKQSTQEYKKQQILMKNQDKEFTEKIEVLDVKISQAEFELFKVTEENSKLLSEVVQSPEKLQTALEEKRKKLTEVKNSERMEIHSFQEKNATLEVYLKALQKLSKLADQVRATQEQVNSAKIMEKDMKALKVKLSDDAVSIMSLEAKVLDLQGKAKQAEELLRAAEKESNARHSDQIQKLNNVRLEMEQAIRFLETRERKVHDMVAKSDNLLLEAESTKEAESLKQQKLLSKLEEIVNAFHTYSHTTNNILQRFEAELVQKNGVSCLPGTGFALPERPNSFLWKFDLVPPCLHRSLSRPALLCFLEGARTPIFLFILILSILGLNSVSAPIARTGRLLQRYEDHFRLVAGCVPYRLKKQGNENPNEDSSKLEVLMITSPNRHDLVFPKGGWETDETVDEAACREAFEEAGVRGIIREPCLGVWEFRSKSKQNLCSQEGACRGYMFALEVTEELKNWPEQETHDRKWLNVLEAWKLCRYDWMKEALKLLSLYITGEPLKLLTVPERSESNSLFYLVDNNAINATC</sequence>
<dbReference type="OrthoDB" id="8194677at2759"/>
<evidence type="ECO:0000256" key="2">
    <source>
        <dbReference type="ARBA" id="ARBA00004173"/>
    </source>
</evidence>
<comment type="similarity">
    <text evidence="5">Belongs to the Nudix hydrolase family.</text>
</comment>
<evidence type="ECO:0000256" key="5">
    <source>
        <dbReference type="ARBA" id="ARBA00005582"/>
    </source>
</evidence>
<keyword evidence="13 17" id="KW-0175">Coiled coil</keyword>
<dbReference type="InterPro" id="IPR005549">
    <property type="entry name" value="Kinetochore_Nuf2_N"/>
</dbReference>
<dbReference type="Proteomes" id="UP000639772">
    <property type="component" value="Chromosome 1"/>
</dbReference>
<dbReference type="CDD" id="cd04666">
    <property type="entry name" value="NUDIX_DIPP2_like_Nudt4"/>
    <property type="match status" value="1"/>
</dbReference>
<keyword evidence="16" id="KW-0137">Centromere</keyword>
<comment type="similarity">
    <text evidence="4">Belongs to the NUF2 family.</text>
</comment>
<keyword evidence="10" id="KW-0378">Hydrolase</keyword>
<dbReference type="EMBL" id="JADCNM010000001">
    <property type="protein sequence ID" value="KAG0500260.1"/>
    <property type="molecule type" value="Genomic_DNA"/>
</dbReference>
<dbReference type="InterPro" id="IPR000086">
    <property type="entry name" value="NUDIX_hydrolase_dom"/>
</dbReference>
<dbReference type="InterPro" id="IPR047198">
    <property type="entry name" value="DDP-like_NUDIX"/>
</dbReference>
<evidence type="ECO:0000259" key="19">
    <source>
        <dbReference type="PROSITE" id="PS51462"/>
    </source>
</evidence>
<evidence type="ECO:0000256" key="8">
    <source>
        <dbReference type="ARBA" id="ARBA00022723"/>
    </source>
</evidence>
<dbReference type="Gene3D" id="1.10.418.60">
    <property type="entry name" value="Ncd80 complex, Nuf2 subunit"/>
    <property type="match status" value="1"/>
</dbReference>
<comment type="subcellular location">
    <subcellularLocation>
        <location evidence="3">Chromosome</location>
        <location evidence="3">Centromere</location>
    </subcellularLocation>
    <subcellularLocation>
        <location evidence="2">Mitochondrion</location>
    </subcellularLocation>
</comment>
<dbReference type="Pfam" id="PF00293">
    <property type="entry name" value="NUDIX"/>
    <property type="match status" value="1"/>
</dbReference>
<keyword evidence="9" id="KW-0498">Mitosis</keyword>
<reference evidence="20 21" key="1">
    <citation type="journal article" date="2020" name="Nat. Food">
        <title>A phased Vanilla planifolia genome enables genetic improvement of flavour and production.</title>
        <authorList>
            <person name="Hasing T."/>
            <person name="Tang H."/>
            <person name="Brym M."/>
            <person name="Khazi F."/>
            <person name="Huang T."/>
            <person name="Chambers A.H."/>
        </authorList>
    </citation>
    <scope>NUCLEOTIDE SEQUENCE [LARGE SCALE GENOMIC DNA]</scope>
    <source>
        <tissue evidence="20">Leaf</tissue>
    </source>
</reference>
<dbReference type="PANTHER" id="PTHR48441">
    <property type="match status" value="1"/>
</dbReference>
<dbReference type="InterPro" id="IPR020084">
    <property type="entry name" value="NUDIX_hydrolase_CS"/>
</dbReference>
<feature type="coiled-coil region" evidence="17">
    <location>
        <begin position="327"/>
        <end position="383"/>
    </location>
</feature>
<keyword evidence="11" id="KW-0460">Magnesium</keyword>
<dbReference type="Gene3D" id="3.90.79.10">
    <property type="entry name" value="Nucleoside Triphosphate Pyrophosphohydrolase"/>
    <property type="match status" value="1"/>
</dbReference>
<evidence type="ECO:0000256" key="1">
    <source>
        <dbReference type="ARBA" id="ARBA00001946"/>
    </source>
</evidence>
<evidence type="ECO:0000256" key="13">
    <source>
        <dbReference type="ARBA" id="ARBA00023054"/>
    </source>
</evidence>
<gene>
    <name evidence="20" type="ORF">HPP92_000332</name>
</gene>
<keyword evidence="7" id="KW-0132">Cell division</keyword>
<dbReference type="InterPro" id="IPR015797">
    <property type="entry name" value="NUDIX_hydrolase-like_dom_sf"/>
</dbReference>
<comment type="caution">
    <text evidence="20">The sequence shown here is derived from an EMBL/GenBank/DDBJ whole genome shotgun (WGS) entry which is preliminary data.</text>
</comment>
<evidence type="ECO:0000256" key="6">
    <source>
        <dbReference type="ARBA" id="ARBA00022454"/>
    </source>
</evidence>
<evidence type="ECO:0000256" key="7">
    <source>
        <dbReference type="ARBA" id="ARBA00022618"/>
    </source>
</evidence>
<feature type="transmembrane region" description="Helical" evidence="18">
    <location>
        <begin position="498"/>
        <end position="518"/>
    </location>
</feature>
<protein>
    <recommendedName>
        <fullName evidence="19">Nudix hydrolase domain-containing protein</fullName>
    </recommendedName>
</protein>
<dbReference type="PANTHER" id="PTHR48441:SF1">
    <property type="entry name" value="NT-3"/>
    <property type="match status" value="1"/>
</dbReference>
<dbReference type="GO" id="GO:0046872">
    <property type="term" value="F:metal ion binding"/>
    <property type="evidence" value="ECO:0007669"/>
    <property type="project" value="UniProtKB-KW"/>
</dbReference>
<evidence type="ECO:0000256" key="4">
    <source>
        <dbReference type="ARBA" id="ARBA00005498"/>
    </source>
</evidence>
<dbReference type="PROSITE" id="PS51462">
    <property type="entry name" value="NUDIX"/>
    <property type="match status" value="1"/>
</dbReference>
<comment type="cofactor">
    <cofactor evidence="1">
        <name>Mg(2+)</name>
        <dbReference type="ChEBI" id="CHEBI:18420"/>
    </cofactor>
</comment>
<evidence type="ECO:0000313" key="20">
    <source>
        <dbReference type="EMBL" id="KAG0500260.1"/>
    </source>
</evidence>
<accession>A0A835VKC7</accession>
<evidence type="ECO:0000256" key="15">
    <source>
        <dbReference type="ARBA" id="ARBA00023306"/>
    </source>
</evidence>
<proteinExistence type="inferred from homology"/>
<evidence type="ECO:0000313" key="21">
    <source>
        <dbReference type="Proteomes" id="UP000639772"/>
    </source>
</evidence>
<evidence type="ECO:0000256" key="3">
    <source>
        <dbReference type="ARBA" id="ARBA00004584"/>
    </source>
</evidence>
<dbReference type="GO" id="GO:0051301">
    <property type="term" value="P:cell division"/>
    <property type="evidence" value="ECO:0007669"/>
    <property type="project" value="UniProtKB-KW"/>
</dbReference>
<evidence type="ECO:0000256" key="12">
    <source>
        <dbReference type="ARBA" id="ARBA00022946"/>
    </source>
</evidence>
<evidence type="ECO:0000256" key="16">
    <source>
        <dbReference type="ARBA" id="ARBA00023328"/>
    </source>
</evidence>
<keyword evidence="8" id="KW-0479">Metal-binding</keyword>
<keyword evidence="6" id="KW-0158">Chromosome</keyword>
<dbReference type="GO" id="GO:0016462">
    <property type="term" value="F:pyrophosphatase activity"/>
    <property type="evidence" value="ECO:0007669"/>
    <property type="project" value="InterPro"/>
</dbReference>
<keyword evidence="18" id="KW-1133">Transmembrane helix</keyword>
<dbReference type="InterPro" id="IPR038275">
    <property type="entry name" value="Nuf2_N_sf"/>
</dbReference>
<evidence type="ECO:0000256" key="10">
    <source>
        <dbReference type="ARBA" id="ARBA00022801"/>
    </source>
</evidence>
<dbReference type="GO" id="GO:0031262">
    <property type="term" value="C:Ndc80 complex"/>
    <property type="evidence" value="ECO:0007669"/>
    <property type="project" value="InterPro"/>
</dbReference>
<dbReference type="FunFam" id="3.90.79.10:FF:000030">
    <property type="entry name" value="Nudix hydrolase 13 mitochondrial"/>
    <property type="match status" value="1"/>
</dbReference>
<evidence type="ECO:0000256" key="14">
    <source>
        <dbReference type="ARBA" id="ARBA00023128"/>
    </source>
</evidence>
<evidence type="ECO:0000256" key="9">
    <source>
        <dbReference type="ARBA" id="ARBA00022776"/>
    </source>
</evidence>
<dbReference type="SUPFAM" id="SSF55811">
    <property type="entry name" value="Nudix"/>
    <property type="match status" value="1"/>
</dbReference>
<dbReference type="GO" id="GO:0005739">
    <property type="term" value="C:mitochondrion"/>
    <property type="evidence" value="ECO:0007669"/>
    <property type="project" value="UniProtKB-SubCell"/>
</dbReference>
<feature type="coiled-coil region" evidence="17">
    <location>
        <begin position="135"/>
        <end position="207"/>
    </location>
</feature>
<evidence type="ECO:0000256" key="11">
    <source>
        <dbReference type="ARBA" id="ARBA00022842"/>
    </source>
</evidence>
<keyword evidence="12" id="KW-0809">Transit peptide</keyword>
<keyword evidence="18" id="KW-0812">Transmembrane</keyword>
<dbReference type="Pfam" id="PF03800">
    <property type="entry name" value="Nuf2"/>
    <property type="match status" value="1"/>
</dbReference>
<name>A0A835VKC7_VANPL</name>
<feature type="domain" description="Nudix hydrolase" evidence="19">
    <location>
        <begin position="530"/>
        <end position="675"/>
    </location>
</feature>